<gene>
    <name evidence="2" type="ORF">PRK78_002639</name>
</gene>
<proteinExistence type="predicted"/>
<dbReference type="Proteomes" id="UP001219355">
    <property type="component" value="Chromosome 2"/>
</dbReference>
<accession>A0AAF0IHR9</accession>
<organism evidence="2 3">
    <name type="scientific">Emydomyces testavorans</name>
    <dbReference type="NCBI Taxonomy" id="2070801"/>
    <lineage>
        <taxon>Eukaryota</taxon>
        <taxon>Fungi</taxon>
        <taxon>Dikarya</taxon>
        <taxon>Ascomycota</taxon>
        <taxon>Pezizomycotina</taxon>
        <taxon>Eurotiomycetes</taxon>
        <taxon>Eurotiomycetidae</taxon>
        <taxon>Onygenales</taxon>
        <taxon>Nannizziopsiaceae</taxon>
        <taxon>Emydomyces</taxon>
    </lineage>
</organism>
<dbReference type="AlphaFoldDB" id="A0AAF0IHR9"/>
<evidence type="ECO:0000313" key="3">
    <source>
        <dbReference type="Proteomes" id="UP001219355"/>
    </source>
</evidence>
<evidence type="ECO:0000313" key="2">
    <source>
        <dbReference type="EMBL" id="WEW57177.1"/>
    </source>
</evidence>
<reference evidence="2" key="1">
    <citation type="submission" date="2023-03" db="EMBL/GenBank/DDBJ databases">
        <title>Emydomyces testavorans Genome Sequence.</title>
        <authorList>
            <person name="Hoyer L."/>
        </authorList>
    </citation>
    <scope>NUCLEOTIDE SEQUENCE</scope>
    <source>
        <strain evidence="2">16-2883</strain>
    </source>
</reference>
<name>A0AAF0IHR9_9EURO</name>
<keyword evidence="3" id="KW-1185">Reference proteome</keyword>
<dbReference type="EMBL" id="CP120628">
    <property type="protein sequence ID" value="WEW57177.1"/>
    <property type="molecule type" value="Genomic_DNA"/>
</dbReference>
<evidence type="ECO:0000256" key="1">
    <source>
        <dbReference type="SAM" id="MobiDB-lite"/>
    </source>
</evidence>
<feature type="region of interest" description="Disordered" evidence="1">
    <location>
        <begin position="62"/>
        <end position="94"/>
    </location>
</feature>
<protein>
    <submittedName>
        <fullName evidence="2">Uncharacterized protein</fullName>
    </submittedName>
</protein>
<sequence length="94" mass="10996">MPMAMNTVQIPEEYDMIDLLNSWQHKLLTYLARDKSEVLKHLMNEDLEGFIEPVYLDQEHEILENSNEDESSESTEPSSIELSKEVNKLQKKNT</sequence>